<evidence type="ECO:0000256" key="4">
    <source>
        <dbReference type="ARBA" id="ARBA00023040"/>
    </source>
</evidence>
<dbReference type="PRINTS" id="PR01177">
    <property type="entry name" value="GABAB1RECPTR"/>
</dbReference>
<evidence type="ECO:0000256" key="9">
    <source>
        <dbReference type="SAM" id="Phobius"/>
    </source>
</evidence>
<keyword evidence="7" id="KW-0325">Glycoprotein</keyword>
<dbReference type="Pfam" id="PF01094">
    <property type="entry name" value="ANF_receptor"/>
    <property type="match status" value="1"/>
</dbReference>
<feature type="transmembrane region" description="Helical" evidence="9">
    <location>
        <begin position="455"/>
        <end position="473"/>
    </location>
</feature>
<sequence length="710" mass="79455">MGLLPFNGAWSGGDAQLVSMNMALEEVNTREDILPGYRLQLIYNDTECNVATGVNQMFQMLYTPPIKIMILGAGCSFVSEATAQTSHQWNLNQLSYASVSPSLSDKTRFPRFLRMSTPETAHNPARVKILESFKWKKVASIHQSLELFAKLTENLLERLQTANITILTSEIFVYDPAVHVRHLKELDARIIFGNFYVDVARRVFCEAYKQGLYGAKHVWIIQGWYEADWWKIKDENIVCTVDQLSEAVKGYLTTDTFYLDPDNSMGISGMTPDDYQTEFNIRGGEETYASRLAPQGYDAVWAAALALNATAEDLAETGESLGEFTYDDEYIADMILNNIRSLEFQGIKGPVSFDENGDPRSVSKILQLQDGKRITVGIARPSEEIRWLQDSPIIWEAGRPPVDGKKVTILPVRITLSLYVPMCVLSGVGIMLAMALLSFNVLNRENRTIKLSSPNLNNVILVGCLLTYTSVFINDFETNSLLPLHLVCKLNAVFLLLGFTLAFGAMFSKTWRVYRIFTKGTVKKLVVRDAQLIGSVLLLLLLDAIIIVLWEILDPVVKITIELPEEQINDEDEVIQPKLDVCTSQYMGYWMGVIFATKGIMLLLGAFLAWETRKVKIPALNDSQYIGMSLYNVVILCGIGAPMSLILKYQPHVSFGMTSALVILGTTVTQCLVFIPKVLNLKDNKVQSDTRTMFTTMDNHKPSPSSIATT</sequence>
<dbReference type="SUPFAM" id="SSF53822">
    <property type="entry name" value="Periplasmic binding protein-like I"/>
    <property type="match status" value="1"/>
</dbReference>
<evidence type="ECO:0000256" key="1">
    <source>
        <dbReference type="ARBA" id="ARBA00004141"/>
    </source>
</evidence>
<evidence type="ECO:0000256" key="3">
    <source>
        <dbReference type="ARBA" id="ARBA00022989"/>
    </source>
</evidence>
<dbReference type="PANTHER" id="PTHR10519:SF46">
    <property type="entry name" value="METABOTROPIC GABA-B RECEPTOR SUBTYPE 3, ISOFORM A"/>
    <property type="match status" value="1"/>
</dbReference>
<evidence type="ECO:0000256" key="2">
    <source>
        <dbReference type="ARBA" id="ARBA00022692"/>
    </source>
</evidence>
<evidence type="ECO:0000256" key="5">
    <source>
        <dbReference type="ARBA" id="ARBA00023136"/>
    </source>
</evidence>
<keyword evidence="2 9" id="KW-0812">Transmembrane</keyword>
<dbReference type="CDD" id="cd15047">
    <property type="entry name" value="7tmC_GABA-B-like"/>
    <property type="match status" value="1"/>
</dbReference>
<dbReference type="PRINTS" id="PR01176">
    <property type="entry name" value="GABABRECEPTR"/>
</dbReference>
<feature type="transmembrane region" description="Helical" evidence="9">
    <location>
        <begin position="532"/>
        <end position="553"/>
    </location>
</feature>
<dbReference type="RefSeq" id="XP_006821426.1">
    <property type="nucleotide sequence ID" value="XM_006821363.1"/>
</dbReference>
<feature type="transmembrane region" description="Helical" evidence="9">
    <location>
        <begin position="418"/>
        <end position="443"/>
    </location>
</feature>
<evidence type="ECO:0000256" key="7">
    <source>
        <dbReference type="ARBA" id="ARBA00023180"/>
    </source>
</evidence>
<keyword evidence="3 9" id="KW-1133">Transmembrane helix</keyword>
<organism evidence="11 12">
    <name type="scientific">Saccoglossus kowalevskii</name>
    <name type="common">Acorn worm</name>
    <dbReference type="NCBI Taxonomy" id="10224"/>
    <lineage>
        <taxon>Eukaryota</taxon>
        <taxon>Metazoa</taxon>
        <taxon>Hemichordata</taxon>
        <taxon>Enteropneusta</taxon>
        <taxon>Harrimaniidae</taxon>
        <taxon>Saccoglossus</taxon>
    </lineage>
</organism>
<keyword evidence="4" id="KW-0297">G-protein coupled receptor</keyword>
<keyword evidence="5 9" id="KW-0472">Membrane</keyword>
<dbReference type="InterPro" id="IPR017978">
    <property type="entry name" value="GPCR_3_C"/>
</dbReference>
<feature type="transmembrane region" description="Helical" evidence="9">
    <location>
        <begin position="653"/>
        <end position="675"/>
    </location>
</feature>
<dbReference type="InterPro" id="IPR002455">
    <property type="entry name" value="GPCR3_GABA-B"/>
</dbReference>
<dbReference type="Gene3D" id="3.40.50.2300">
    <property type="match status" value="2"/>
</dbReference>
<dbReference type="InterPro" id="IPR028082">
    <property type="entry name" value="Peripla_BP_I"/>
</dbReference>
<comment type="subcellular location">
    <subcellularLocation>
        <location evidence="1">Membrane</location>
        <topology evidence="1">Multi-pass membrane protein</topology>
    </subcellularLocation>
</comment>
<evidence type="ECO:0000313" key="12">
    <source>
        <dbReference type="RefSeq" id="XP_006821426.1"/>
    </source>
</evidence>
<dbReference type="GeneID" id="102810022"/>
<evidence type="ECO:0000256" key="6">
    <source>
        <dbReference type="ARBA" id="ARBA00023170"/>
    </source>
</evidence>
<dbReference type="Pfam" id="PF00003">
    <property type="entry name" value="7tm_3"/>
    <property type="match status" value="1"/>
</dbReference>
<dbReference type="Proteomes" id="UP000694865">
    <property type="component" value="Unplaced"/>
</dbReference>
<accession>A0ABM0MN35</accession>
<protein>
    <submittedName>
        <fullName evidence="12">Gamma-aminobutyric acid type B receptor subunit 1-like</fullName>
    </submittedName>
</protein>
<evidence type="ECO:0000313" key="11">
    <source>
        <dbReference type="Proteomes" id="UP000694865"/>
    </source>
</evidence>
<proteinExistence type="predicted"/>
<keyword evidence="11" id="KW-1185">Reference proteome</keyword>
<feature type="transmembrane region" description="Helical" evidence="9">
    <location>
        <begin position="493"/>
        <end position="511"/>
    </location>
</feature>
<gene>
    <name evidence="12" type="primary">LOC102810022</name>
</gene>
<reference evidence="12" key="1">
    <citation type="submission" date="2025-08" db="UniProtKB">
        <authorList>
            <consortium name="RefSeq"/>
        </authorList>
    </citation>
    <scope>IDENTIFICATION</scope>
    <source>
        <tissue evidence="12">Testes</tissue>
    </source>
</reference>
<feature type="domain" description="G-protein coupled receptors family 3 profile" evidence="10">
    <location>
        <begin position="418"/>
        <end position="681"/>
    </location>
</feature>
<dbReference type="CDD" id="cd06366">
    <property type="entry name" value="PBP1_GABAb_receptor"/>
    <property type="match status" value="1"/>
</dbReference>
<keyword evidence="8" id="KW-0807">Transducer</keyword>
<evidence type="ECO:0000256" key="8">
    <source>
        <dbReference type="ARBA" id="ARBA00023224"/>
    </source>
</evidence>
<dbReference type="PANTHER" id="PTHR10519">
    <property type="entry name" value="GABA-B RECEPTOR"/>
    <property type="match status" value="1"/>
</dbReference>
<name>A0ABM0MN35_SACKO</name>
<dbReference type="InterPro" id="IPR001828">
    <property type="entry name" value="ANF_lig-bd_rcpt"/>
</dbReference>
<evidence type="ECO:0000259" key="10">
    <source>
        <dbReference type="PROSITE" id="PS50259"/>
    </source>
</evidence>
<feature type="transmembrane region" description="Helical" evidence="9">
    <location>
        <begin position="630"/>
        <end position="647"/>
    </location>
</feature>
<feature type="transmembrane region" description="Helical" evidence="9">
    <location>
        <begin position="587"/>
        <end position="610"/>
    </location>
</feature>
<dbReference type="PROSITE" id="PS50259">
    <property type="entry name" value="G_PROTEIN_RECEP_F3_4"/>
    <property type="match status" value="1"/>
</dbReference>
<keyword evidence="6" id="KW-0675">Receptor</keyword>